<proteinExistence type="predicted"/>
<keyword evidence="3" id="KW-1185">Reference proteome</keyword>
<gene>
    <name evidence="2" type="ORF">K450DRAFT_226068</name>
</gene>
<accession>A0AAD5EG51</accession>
<evidence type="ECO:0000313" key="2">
    <source>
        <dbReference type="EMBL" id="KAI8582604.1"/>
    </source>
</evidence>
<dbReference type="GeneID" id="75911840"/>
<dbReference type="RefSeq" id="XP_051447608.1">
    <property type="nucleotide sequence ID" value="XM_051586492.1"/>
</dbReference>
<feature type="compositionally biased region" description="Basic residues" evidence="1">
    <location>
        <begin position="33"/>
        <end position="59"/>
    </location>
</feature>
<evidence type="ECO:0000256" key="1">
    <source>
        <dbReference type="SAM" id="MobiDB-lite"/>
    </source>
</evidence>
<sequence length="59" mass="7172">MHLGFHFLNPGRSLRGESKETTEQRVLDEEREKHRKKKTKERKEKKRKGKEKKRRVSQG</sequence>
<evidence type="ECO:0000313" key="3">
    <source>
        <dbReference type="Proteomes" id="UP001206595"/>
    </source>
</evidence>
<dbReference type="Proteomes" id="UP001206595">
    <property type="component" value="Unassembled WGS sequence"/>
</dbReference>
<reference evidence="2" key="2">
    <citation type="journal article" date="2022" name="Proc. Natl. Acad. Sci. U.S.A.">
        <title>Diploid-dominant life cycles characterize the early evolution of Fungi.</title>
        <authorList>
            <person name="Amses K.R."/>
            <person name="Simmons D.R."/>
            <person name="Longcore J.E."/>
            <person name="Mondo S.J."/>
            <person name="Seto K."/>
            <person name="Jeronimo G.H."/>
            <person name="Bonds A.E."/>
            <person name="Quandt C.A."/>
            <person name="Davis W.J."/>
            <person name="Chang Y."/>
            <person name="Federici B.A."/>
            <person name="Kuo A."/>
            <person name="LaButti K."/>
            <person name="Pangilinan J."/>
            <person name="Andreopoulos W."/>
            <person name="Tritt A."/>
            <person name="Riley R."/>
            <person name="Hundley H."/>
            <person name="Johnson J."/>
            <person name="Lipzen A."/>
            <person name="Barry K."/>
            <person name="Lang B.F."/>
            <person name="Cuomo C.A."/>
            <person name="Buchler N.E."/>
            <person name="Grigoriev I.V."/>
            <person name="Spatafora J.W."/>
            <person name="Stajich J.E."/>
            <person name="James T.Y."/>
        </authorList>
    </citation>
    <scope>NUCLEOTIDE SEQUENCE</scope>
    <source>
        <strain evidence="2">AG</strain>
    </source>
</reference>
<protein>
    <submittedName>
        <fullName evidence="2">Uncharacterized protein</fullName>
    </submittedName>
</protein>
<reference evidence="2" key="1">
    <citation type="submission" date="2021-06" db="EMBL/GenBank/DDBJ databases">
        <authorList>
            <consortium name="DOE Joint Genome Institute"/>
            <person name="Mondo S.J."/>
            <person name="Amses K.R."/>
            <person name="Simmons D.R."/>
            <person name="Longcore J.E."/>
            <person name="Seto K."/>
            <person name="Alves G.H."/>
            <person name="Bonds A.E."/>
            <person name="Quandt C.A."/>
            <person name="Davis W.J."/>
            <person name="Chang Y."/>
            <person name="Letcher P.M."/>
            <person name="Powell M.J."/>
            <person name="Kuo A."/>
            <person name="Labutti K."/>
            <person name="Pangilinan J."/>
            <person name="Andreopoulos W."/>
            <person name="Tritt A."/>
            <person name="Riley R."/>
            <person name="Hundley H."/>
            <person name="Johnson J."/>
            <person name="Lipzen A."/>
            <person name="Barry K."/>
            <person name="Berbee M.L."/>
            <person name="Buchler N.E."/>
            <person name="Grigoriev I.V."/>
            <person name="Spatafora J.W."/>
            <person name="Stajich J.E."/>
            <person name="James T.Y."/>
        </authorList>
    </citation>
    <scope>NUCLEOTIDE SEQUENCE</scope>
    <source>
        <strain evidence="2">AG</strain>
    </source>
</reference>
<feature type="region of interest" description="Disordered" evidence="1">
    <location>
        <begin position="1"/>
        <end position="59"/>
    </location>
</feature>
<name>A0AAD5EG51_UMBRA</name>
<feature type="compositionally biased region" description="Basic and acidic residues" evidence="1">
    <location>
        <begin position="14"/>
        <end position="32"/>
    </location>
</feature>
<comment type="caution">
    <text evidence="2">The sequence shown here is derived from an EMBL/GenBank/DDBJ whole genome shotgun (WGS) entry which is preliminary data.</text>
</comment>
<dbReference type="AlphaFoldDB" id="A0AAD5EG51"/>
<organism evidence="2 3">
    <name type="scientific">Umbelopsis ramanniana AG</name>
    <dbReference type="NCBI Taxonomy" id="1314678"/>
    <lineage>
        <taxon>Eukaryota</taxon>
        <taxon>Fungi</taxon>
        <taxon>Fungi incertae sedis</taxon>
        <taxon>Mucoromycota</taxon>
        <taxon>Mucoromycotina</taxon>
        <taxon>Umbelopsidomycetes</taxon>
        <taxon>Umbelopsidales</taxon>
        <taxon>Umbelopsidaceae</taxon>
        <taxon>Umbelopsis</taxon>
    </lineage>
</organism>
<dbReference type="EMBL" id="MU620899">
    <property type="protein sequence ID" value="KAI8582604.1"/>
    <property type="molecule type" value="Genomic_DNA"/>
</dbReference>